<dbReference type="GO" id="GO:0006635">
    <property type="term" value="P:fatty acid beta-oxidation"/>
    <property type="evidence" value="ECO:0007669"/>
    <property type="project" value="TreeGrafter"/>
</dbReference>
<dbReference type="EMBL" id="QUBR01000001">
    <property type="protein sequence ID" value="REK73345.1"/>
    <property type="molecule type" value="Genomic_DNA"/>
</dbReference>
<evidence type="ECO:0000313" key="2">
    <source>
        <dbReference type="Proteomes" id="UP000265581"/>
    </source>
</evidence>
<dbReference type="GO" id="GO:0003824">
    <property type="term" value="F:catalytic activity"/>
    <property type="evidence" value="ECO:0007669"/>
    <property type="project" value="UniProtKB-ARBA"/>
</dbReference>
<dbReference type="RefSeq" id="WP_119703456.1">
    <property type="nucleotide sequence ID" value="NZ_JBHSOI010000001.1"/>
</dbReference>
<dbReference type="Pfam" id="PF00378">
    <property type="entry name" value="ECH_1"/>
    <property type="match status" value="1"/>
</dbReference>
<dbReference type="InterPro" id="IPR001753">
    <property type="entry name" value="Enoyl-CoA_hydra/iso"/>
</dbReference>
<proteinExistence type="predicted"/>
<accession>A0A371PBN7</accession>
<dbReference type="PANTHER" id="PTHR11941:SF54">
    <property type="entry name" value="ENOYL-COA HYDRATASE, MITOCHONDRIAL"/>
    <property type="match status" value="1"/>
</dbReference>
<gene>
    <name evidence="1" type="ORF">DX116_07270</name>
</gene>
<dbReference type="Proteomes" id="UP000265581">
    <property type="component" value="Unassembled WGS sequence"/>
</dbReference>
<name>A0A371PBN7_9ACTN</name>
<dbReference type="CDD" id="cd06558">
    <property type="entry name" value="crotonase-like"/>
    <property type="match status" value="1"/>
</dbReference>
<comment type="caution">
    <text evidence="1">The sequence shown here is derived from an EMBL/GenBank/DDBJ whole genome shotgun (WGS) entry which is preliminary data.</text>
</comment>
<dbReference type="OrthoDB" id="2988772at2"/>
<keyword evidence="2" id="KW-1185">Reference proteome</keyword>
<dbReference type="InterPro" id="IPR029045">
    <property type="entry name" value="ClpP/crotonase-like_dom_sf"/>
</dbReference>
<organism evidence="1 2">
    <name type="scientific">Aeromicrobium endophyticum</name>
    <dbReference type="NCBI Taxonomy" id="2292704"/>
    <lineage>
        <taxon>Bacteria</taxon>
        <taxon>Bacillati</taxon>
        <taxon>Actinomycetota</taxon>
        <taxon>Actinomycetes</taxon>
        <taxon>Propionibacteriales</taxon>
        <taxon>Nocardioidaceae</taxon>
        <taxon>Aeromicrobium</taxon>
    </lineage>
</organism>
<dbReference type="SUPFAM" id="SSF52096">
    <property type="entry name" value="ClpP/crotonase"/>
    <property type="match status" value="1"/>
</dbReference>
<reference evidence="1 2" key="1">
    <citation type="submission" date="2018-08" db="EMBL/GenBank/DDBJ databases">
        <title>Aeromicrobium sp. M2KJ-4, whole genome shotgun sequence.</title>
        <authorList>
            <person name="Tuo L."/>
        </authorList>
    </citation>
    <scope>NUCLEOTIDE SEQUENCE [LARGE SCALE GENOMIC DNA]</scope>
    <source>
        <strain evidence="1 2">M2KJ-4</strain>
    </source>
</reference>
<dbReference type="Gene3D" id="3.90.226.10">
    <property type="entry name" value="2-enoyl-CoA Hydratase, Chain A, domain 1"/>
    <property type="match status" value="1"/>
</dbReference>
<sequence length="259" mass="27883">MNTLVVEQHDRVVTVTIDRPPVNAVTLEMQHELSSVFGGLAEDKSVGAVVLAAAGDRAFCGGIDLKEVAADGPAGDSLQAQVNPGWQWRATQHVIRHAAVPVIAAVERPAIGAGFGLLGVCDLIIAAERATFALTEINVGLLGGGSKALRLLGPHKARMMLFTGRPVTAADMYRLGAVEEVVPDGQALPVAQQLAAEIASKSPLAIRMAKESIVRIEGDEVERQYRTEWDYTNRLGHLNDSREAMSAYLEKREPEWSWS</sequence>
<protein>
    <submittedName>
        <fullName evidence="1">Enoyl-CoA hydratase</fullName>
    </submittedName>
</protein>
<evidence type="ECO:0000313" key="1">
    <source>
        <dbReference type="EMBL" id="REK73345.1"/>
    </source>
</evidence>
<dbReference type="AlphaFoldDB" id="A0A371PBN7"/>
<dbReference type="PANTHER" id="PTHR11941">
    <property type="entry name" value="ENOYL-COA HYDRATASE-RELATED"/>
    <property type="match status" value="1"/>
</dbReference>